<dbReference type="GO" id="GO:0004359">
    <property type="term" value="F:glutaminase activity"/>
    <property type="evidence" value="ECO:0007669"/>
    <property type="project" value="InterPro"/>
</dbReference>
<dbReference type="Proteomes" id="UP000199309">
    <property type="component" value="Unassembled WGS sequence"/>
</dbReference>
<reference evidence="10 11" key="1">
    <citation type="submission" date="2016-10" db="EMBL/GenBank/DDBJ databases">
        <authorList>
            <person name="de Groot N.N."/>
        </authorList>
    </citation>
    <scope>NUCLEOTIDE SEQUENCE [LARGE SCALE GENOMIC DNA]</scope>
    <source>
        <strain evidence="10 11">DSM 16981</strain>
    </source>
</reference>
<evidence type="ECO:0000256" key="8">
    <source>
        <dbReference type="RuleBase" id="RU003811"/>
    </source>
</evidence>
<dbReference type="NCBIfam" id="TIGR00552">
    <property type="entry name" value="nadE"/>
    <property type="match status" value="1"/>
</dbReference>
<dbReference type="RefSeq" id="WP_091648069.1">
    <property type="nucleotide sequence ID" value="NZ_FNHQ01000004.1"/>
</dbReference>
<comment type="similarity">
    <text evidence="2 7">In the C-terminal section; belongs to the NAD synthetase family.</text>
</comment>
<evidence type="ECO:0000256" key="5">
    <source>
        <dbReference type="ARBA" id="ARBA00022840"/>
    </source>
</evidence>
<gene>
    <name evidence="10" type="ORF">SAMN05660299_00631</name>
</gene>
<dbReference type="InterPro" id="IPR014445">
    <property type="entry name" value="Gln-dep_NAD_synthase"/>
</dbReference>
<dbReference type="Gene3D" id="3.60.110.10">
    <property type="entry name" value="Carbon-nitrogen hydrolase"/>
    <property type="match status" value="1"/>
</dbReference>
<name>A0A1G9S511_9FIRM</name>
<dbReference type="EC" id="6.3.5.1" evidence="7"/>
<dbReference type="CDD" id="cd00553">
    <property type="entry name" value="NAD_synthase"/>
    <property type="match status" value="1"/>
</dbReference>
<evidence type="ECO:0000259" key="9">
    <source>
        <dbReference type="PROSITE" id="PS50263"/>
    </source>
</evidence>
<dbReference type="GO" id="GO:0003952">
    <property type="term" value="F:NAD+ synthase (glutamine-hydrolyzing) activity"/>
    <property type="evidence" value="ECO:0007669"/>
    <property type="project" value="UniProtKB-UniRule"/>
</dbReference>
<dbReference type="PIRSF" id="PIRSF006630">
    <property type="entry name" value="NADS_GAT"/>
    <property type="match status" value="1"/>
</dbReference>
<evidence type="ECO:0000256" key="7">
    <source>
        <dbReference type="PIRNR" id="PIRNR006630"/>
    </source>
</evidence>
<dbReference type="Gene3D" id="3.40.50.620">
    <property type="entry name" value="HUPs"/>
    <property type="match status" value="1"/>
</dbReference>
<sequence>MLNIALAQMNIHAGDPRYNVTVMKKNIAQAKEIGCDMIIFPELAIPGYLIGDVWDQQDYIDECVAFGEELRQLSADITIVFGNVACESGRVNLDGHLRKYNAMFVARNKEFLSPHASPYPFYIKTLLPNYREFSDSRYFTSLLEVAQERHIFVEDLFSPIRVDFGNNRHLTIGPLICEDSWDENYPFKPMSFLGKQYSPDMFINISNSPFTLGKTQRRHRLFGQSIKKVHAPTLYVNCTGIQNNGKNIYTFDGSSCTYTKEGNPHFECQPFEEELAFVQYDEISRTFTSPKKTNLPKKETEEIYTSLRYGITSFLSSIGVNKVVIGVSGGIDSAVNAALYAAILPPSQIMLVNMPSCYNSSITKDLAKTLADNIGCLYTVIPVQDSLELTRKQIQTAEVYSGEKKVSHLELTSFIEENIQARDRSSRILAAVAASFGGVFTCNANKAETAVGYATLYGDHAGYLSATADLWKHQMYALAVYLNQNVFHRDVIPKGSIDIVPSAELSASQDIAKGQGDPIIYPYHDYLFASFVENWHRVTPQSILQWYIDGTLEEHIGCSISVHTLFPTAKEFIDDLERWWKLVSGFAVAKRIQSPPILSISRRSFGYDLREAQLKPYYTTKYVSLKEQLLKTKV</sequence>
<dbReference type="Pfam" id="PF02540">
    <property type="entry name" value="NAD_synthase"/>
    <property type="match status" value="1"/>
</dbReference>
<comment type="catalytic activity">
    <reaction evidence="7">
        <text>deamido-NAD(+) + L-glutamine + ATP + H2O = L-glutamate + AMP + diphosphate + NAD(+) + H(+)</text>
        <dbReference type="Rhea" id="RHEA:24384"/>
        <dbReference type="ChEBI" id="CHEBI:15377"/>
        <dbReference type="ChEBI" id="CHEBI:15378"/>
        <dbReference type="ChEBI" id="CHEBI:29985"/>
        <dbReference type="ChEBI" id="CHEBI:30616"/>
        <dbReference type="ChEBI" id="CHEBI:33019"/>
        <dbReference type="ChEBI" id="CHEBI:57540"/>
        <dbReference type="ChEBI" id="CHEBI:58359"/>
        <dbReference type="ChEBI" id="CHEBI:58437"/>
        <dbReference type="ChEBI" id="CHEBI:456215"/>
        <dbReference type="EC" id="6.3.5.1"/>
    </reaction>
</comment>
<evidence type="ECO:0000313" key="10">
    <source>
        <dbReference type="EMBL" id="SDM30397.1"/>
    </source>
</evidence>
<feature type="domain" description="CN hydrolase" evidence="9">
    <location>
        <begin position="2"/>
        <end position="282"/>
    </location>
</feature>
<organism evidence="10 11">
    <name type="scientific">Megasphaera paucivorans</name>
    <dbReference type="NCBI Taxonomy" id="349095"/>
    <lineage>
        <taxon>Bacteria</taxon>
        <taxon>Bacillati</taxon>
        <taxon>Bacillota</taxon>
        <taxon>Negativicutes</taxon>
        <taxon>Veillonellales</taxon>
        <taxon>Veillonellaceae</taxon>
        <taxon>Megasphaera</taxon>
    </lineage>
</organism>
<dbReference type="STRING" id="349095.SAMN05660299_00631"/>
<dbReference type="InterPro" id="IPR022310">
    <property type="entry name" value="NAD/GMP_synthase"/>
</dbReference>
<comment type="similarity">
    <text evidence="8">Belongs to the NAD synthetase family.</text>
</comment>
<dbReference type="GO" id="GO:0005524">
    <property type="term" value="F:ATP binding"/>
    <property type="evidence" value="ECO:0007669"/>
    <property type="project" value="UniProtKB-UniRule"/>
</dbReference>
<keyword evidence="4 7" id="KW-0547">Nucleotide-binding</keyword>
<dbReference type="InterPro" id="IPR003694">
    <property type="entry name" value="NAD_synthase"/>
</dbReference>
<evidence type="ECO:0000256" key="2">
    <source>
        <dbReference type="ARBA" id="ARBA00007145"/>
    </source>
</evidence>
<dbReference type="PANTHER" id="PTHR23090">
    <property type="entry name" value="NH 3 /GLUTAMINE-DEPENDENT NAD + SYNTHETASE"/>
    <property type="match status" value="1"/>
</dbReference>
<dbReference type="EMBL" id="FNHQ01000004">
    <property type="protein sequence ID" value="SDM30397.1"/>
    <property type="molecule type" value="Genomic_DNA"/>
</dbReference>
<dbReference type="Pfam" id="PF00795">
    <property type="entry name" value="CN_hydrolase"/>
    <property type="match status" value="1"/>
</dbReference>
<dbReference type="InterPro" id="IPR036526">
    <property type="entry name" value="C-N_Hydrolase_sf"/>
</dbReference>
<dbReference type="PANTHER" id="PTHR23090:SF7">
    <property type="entry name" value="NH(3)-DEPENDENT NAD(+) SYNTHETASE"/>
    <property type="match status" value="1"/>
</dbReference>
<evidence type="ECO:0000313" key="11">
    <source>
        <dbReference type="Proteomes" id="UP000199309"/>
    </source>
</evidence>
<protein>
    <recommendedName>
        <fullName evidence="7">Glutamine-dependent NAD(+) synthetase</fullName>
        <ecNumber evidence="7">6.3.5.1</ecNumber>
    </recommendedName>
    <alternativeName>
        <fullName evidence="7">NAD(+) synthase [glutamine-hydrolyzing]</fullName>
    </alternativeName>
</protein>
<keyword evidence="3 7" id="KW-0436">Ligase</keyword>
<keyword evidence="5 7" id="KW-0067">ATP-binding</keyword>
<dbReference type="PROSITE" id="PS50263">
    <property type="entry name" value="CN_HYDROLASE"/>
    <property type="match status" value="1"/>
</dbReference>
<dbReference type="GO" id="GO:0009435">
    <property type="term" value="P:NAD+ biosynthetic process"/>
    <property type="evidence" value="ECO:0007669"/>
    <property type="project" value="UniProtKB-UniRule"/>
</dbReference>
<dbReference type="SUPFAM" id="SSF56317">
    <property type="entry name" value="Carbon-nitrogen hydrolase"/>
    <property type="match status" value="1"/>
</dbReference>
<keyword evidence="11" id="KW-1185">Reference proteome</keyword>
<dbReference type="CDD" id="cd07570">
    <property type="entry name" value="GAT_Gln-NAD-synth"/>
    <property type="match status" value="1"/>
</dbReference>
<evidence type="ECO:0000256" key="4">
    <source>
        <dbReference type="ARBA" id="ARBA00022741"/>
    </source>
</evidence>
<dbReference type="OrthoDB" id="9803818at2"/>
<proteinExistence type="inferred from homology"/>
<evidence type="ECO:0000256" key="1">
    <source>
        <dbReference type="ARBA" id="ARBA00005188"/>
    </source>
</evidence>
<evidence type="ECO:0000256" key="3">
    <source>
        <dbReference type="ARBA" id="ARBA00022598"/>
    </source>
</evidence>
<dbReference type="UniPathway" id="UPA00253">
    <property type="reaction ID" value="UER00334"/>
</dbReference>
<dbReference type="InterPro" id="IPR003010">
    <property type="entry name" value="C-N_Hydrolase"/>
</dbReference>
<keyword evidence="6 7" id="KW-0520">NAD</keyword>
<accession>A0A1G9S511</accession>
<dbReference type="SUPFAM" id="SSF52402">
    <property type="entry name" value="Adenine nucleotide alpha hydrolases-like"/>
    <property type="match status" value="1"/>
</dbReference>
<evidence type="ECO:0000256" key="6">
    <source>
        <dbReference type="ARBA" id="ARBA00023027"/>
    </source>
</evidence>
<comment type="pathway">
    <text evidence="1 7">Cofactor biosynthesis; NAD(+) biosynthesis; NAD(+) from deamido-NAD(+) (L-Gln route): step 1/1.</text>
</comment>
<dbReference type="AlphaFoldDB" id="A0A1G9S511"/>
<dbReference type="InterPro" id="IPR014729">
    <property type="entry name" value="Rossmann-like_a/b/a_fold"/>
</dbReference>
<dbReference type="GO" id="GO:0005737">
    <property type="term" value="C:cytoplasm"/>
    <property type="evidence" value="ECO:0007669"/>
    <property type="project" value="InterPro"/>
</dbReference>